<sequence length="127" mass="14483">MAFFIGVPVKGLFDREYHLINGAGKARFFRTYTNVIRHRCLVIEAHICCLVRRKDQQLSSANSAGGHLHVRAFGQKPRRQPGPVLEVILRLWISSIYGENWVTKRASTLYRKADSANHTTSAKEFDL</sequence>
<protein>
    <submittedName>
        <fullName evidence="1">Uncharacterized protein</fullName>
    </submittedName>
</protein>
<evidence type="ECO:0000313" key="2">
    <source>
        <dbReference type="Proteomes" id="UP001143304"/>
    </source>
</evidence>
<keyword evidence="2" id="KW-1185">Reference proteome</keyword>
<reference evidence="1" key="1">
    <citation type="submission" date="2019-02" db="EMBL/GenBank/DDBJ databases">
        <authorList>
            <person name="Li S.-H."/>
        </authorList>
    </citation>
    <scope>NUCLEOTIDE SEQUENCE</scope>
    <source>
        <strain evidence="1">IMCC11814</strain>
    </source>
</reference>
<gene>
    <name evidence="1" type="ORF">EYC82_15870</name>
</gene>
<name>A0ABT3T981_9GAMM</name>
<accession>A0ABT3T981</accession>
<comment type="caution">
    <text evidence="1">The sequence shown here is derived from an EMBL/GenBank/DDBJ whole genome shotgun (WGS) entry which is preliminary data.</text>
</comment>
<dbReference type="Proteomes" id="UP001143304">
    <property type="component" value="Unassembled WGS sequence"/>
</dbReference>
<dbReference type="RefSeq" id="WP_279250534.1">
    <property type="nucleotide sequence ID" value="NZ_SHNO01000001.1"/>
</dbReference>
<proteinExistence type="predicted"/>
<organism evidence="1 2">
    <name type="scientific">Candidatus Marimicrobium litorale</name>
    <dbReference type="NCBI Taxonomy" id="2518991"/>
    <lineage>
        <taxon>Bacteria</taxon>
        <taxon>Pseudomonadati</taxon>
        <taxon>Pseudomonadota</taxon>
        <taxon>Gammaproteobacteria</taxon>
        <taxon>Cellvibrionales</taxon>
        <taxon>Halieaceae</taxon>
        <taxon>Marimicrobium</taxon>
    </lineage>
</organism>
<evidence type="ECO:0000313" key="1">
    <source>
        <dbReference type="EMBL" id="MCX2978843.1"/>
    </source>
</evidence>
<dbReference type="EMBL" id="SHNO01000001">
    <property type="protein sequence ID" value="MCX2978843.1"/>
    <property type="molecule type" value="Genomic_DNA"/>
</dbReference>